<keyword evidence="3" id="KW-1185">Reference proteome</keyword>
<evidence type="ECO:0008006" key="4">
    <source>
        <dbReference type="Google" id="ProtNLM"/>
    </source>
</evidence>
<evidence type="ECO:0000313" key="3">
    <source>
        <dbReference type="Proteomes" id="UP000529795"/>
    </source>
</evidence>
<protein>
    <recommendedName>
        <fullName evidence="4">UrcA family protein</fullName>
    </recommendedName>
</protein>
<keyword evidence="1" id="KW-0732">Signal</keyword>
<comment type="caution">
    <text evidence="2">The sequence shown here is derived from an EMBL/GenBank/DDBJ whole genome shotgun (WGS) entry which is preliminary data.</text>
</comment>
<dbReference type="AlphaFoldDB" id="A0A840F3F9"/>
<feature type="signal peptide" evidence="1">
    <location>
        <begin position="1"/>
        <end position="16"/>
    </location>
</feature>
<reference evidence="2 3" key="1">
    <citation type="submission" date="2020-08" db="EMBL/GenBank/DDBJ databases">
        <title>Genomic Encyclopedia of Type Strains, Phase IV (KMG-IV): sequencing the most valuable type-strain genomes for metagenomic binning, comparative biology and taxonomic classification.</title>
        <authorList>
            <person name="Goeker M."/>
        </authorList>
    </citation>
    <scope>NUCLEOTIDE SEQUENCE [LARGE SCALE GENOMIC DNA]</scope>
    <source>
        <strain evidence="2 3">YC6723</strain>
    </source>
</reference>
<evidence type="ECO:0000256" key="1">
    <source>
        <dbReference type="SAM" id="SignalP"/>
    </source>
</evidence>
<evidence type="ECO:0000313" key="2">
    <source>
        <dbReference type="EMBL" id="MBB4152370.1"/>
    </source>
</evidence>
<sequence length="113" mass="11447">MKTLTLLAALSSVVLAAAPAATQTTTAYYVAVPQAQPTKTAFVTRSAAWRYRGGVLIAAQAPERAQVLCQLVAETAGGLSSFTVGGKPLDADALAKCNAKAKPASVDASAVAR</sequence>
<dbReference type="EMBL" id="JACIEV010000001">
    <property type="protein sequence ID" value="MBB4152370.1"/>
    <property type="molecule type" value="Genomic_DNA"/>
</dbReference>
<dbReference type="NCBIfam" id="NF047636">
    <property type="entry name" value="CC_3452_fam"/>
    <property type="match status" value="1"/>
</dbReference>
<name>A0A840F3F9_9SPHN</name>
<dbReference type="InterPro" id="IPR058067">
    <property type="entry name" value="CC_3452-like"/>
</dbReference>
<dbReference type="InterPro" id="IPR058513">
    <property type="entry name" value="DUF8200"/>
</dbReference>
<dbReference type="Pfam" id="PF26624">
    <property type="entry name" value="DUF8200"/>
    <property type="match status" value="1"/>
</dbReference>
<dbReference type="Proteomes" id="UP000529795">
    <property type="component" value="Unassembled WGS sequence"/>
</dbReference>
<dbReference type="RefSeq" id="WP_183981907.1">
    <property type="nucleotide sequence ID" value="NZ_JACIEV010000001.1"/>
</dbReference>
<feature type="chain" id="PRO_5032750032" description="UrcA family protein" evidence="1">
    <location>
        <begin position="17"/>
        <end position="113"/>
    </location>
</feature>
<gene>
    <name evidence="2" type="ORF">GGQ80_000246</name>
</gene>
<proteinExistence type="predicted"/>
<accession>A0A840F3F9</accession>
<organism evidence="2 3">
    <name type="scientific">Sphingomonas jinjuensis</name>
    <dbReference type="NCBI Taxonomy" id="535907"/>
    <lineage>
        <taxon>Bacteria</taxon>
        <taxon>Pseudomonadati</taxon>
        <taxon>Pseudomonadota</taxon>
        <taxon>Alphaproteobacteria</taxon>
        <taxon>Sphingomonadales</taxon>
        <taxon>Sphingomonadaceae</taxon>
        <taxon>Sphingomonas</taxon>
    </lineage>
</organism>